<reference evidence="1" key="1">
    <citation type="submission" date="2021-02" db="EMBL/GenBank/DDBJ databases">
        <authorList>
            <consortium name="DOE Joint Genome Institute"/>
            <person name="Ahrendt S."/>
            <person name="Looney B.P."/>
            <person name="Miyauchi S."/>
            <person name="Morin E."/>
            <person name="Drula E."/>
            <person name="Courty P.E."/>
            <person name="Chicoki N."/>
            <person name="Fauchery L."/>
            <person name="Kohler A."/>
            <person name="Kuo A."/>
            <person name="Labutti K."/>
            <person name="Pangilinan J."/>
            <person name="Lipzen A."/>
            <person name="Riley R."/>
            <person name="Andreopoulos W."/>
            <person name="He G."/>
            <person name="Johnson J."/>
            <person name="Barry K.W."/>
            <person name="Grigoriev I.V."/>
            <person name="Nagy L."/>
            <person name="Hibbett D."/>
            <person name="Henrissat B."/>
            <person name="Matheny P.B."/>
            <person name="Labbe J."/>
            <person name="Martin F."/>
        </authorList>
    </citation>
    <scope>NUCLEOTIDE SEQUENCE</scope>
    <source>
        <strain evidence="1">FP105234-sp</strain>
    </source>
</reference>
<protein>
    <submittedName>
        <fullName evidence="1">Uncharacterized protein</fullName>
    </submittedName>
</protein>
<gene>
    <name evidence="1" type="ORF">FA95DRAFT_1555647</name>
</gene>
<organism evidence="1 2">
    <name type="scientific">Auriscalpium vulgare</name>
    <dbReference type="NCBI Taxonomy" id="40419"/>
    <lineage>
        <taxon>Eukaryota</taxon>
        <taxon>Fungi</taxon>
        <taxon>Dikarya</taxon>
        <taxon>Basidiomycota</taxon>
        <taxon>Agaricomycotina</taxon>
        <taxon>Agaricomycetes</taxon>
        <taxon>Russulales</taxon>
        <taxon>Auriscalpiaceae</taxon>
        <taxon>Auriscalpium</taxon>
    </lineage>
</organism>
<accession>A0ACB8S3S4</accession>
<keyword evidence="2" id="KW-1185">Reference proteome</keyword>
<name>A0ACB8S3S4_9AGAM</name>
<dbReference type="Proteomes" id="UP000814033">
    <property type="component" value="Unassembled WGS sequence"/>
</dbReference>
<sequence>MPRYRDISDSESVDDYTADPNDFAIRNALESPKAVVYTAEELHLMMHEAEIDLEPVYQRDVVWTTSKQEALINSLFHKYYIPPVVFAVTVDDGEEVRLCVDGKQRLTSIQKFIDGIVRHIADKDPRTKRKWYYTVSPGNKEAGRLEIPSSAKKMFSQLPITCVEYSTLDEVAQRDVFQRVQLGMSLTTAERLQAVSSPRAVWLTDLDKQYMSVDNGLADCIDLDTARGRNFQNLAQIAYCCDGLPEVLVPTTGKVETWLRDMSSPTPKARKRMVDVLTDFWRIATNTNLNHGIKSFKSKFSPVEFVYVGVLIFVTADDFTIDEQADAIFTLRKELRRKHQDLRLNSRVGQDCWSIIDQLSHTADSEWRPQSTRSTRGRRLRRRR</sequence>
<evidence type="ECO:0000313" key="2">
    <source>
        <dbReference type="Proteomes" id="UP000814033"/>
    </source>
</evidence>
<proteinExistence type="predicted"/>
<reference evidence="1" key="2">
    <citation type="journal article" date="2022" name="New Phytol.">
        <title>Evolutionary transition to the ectomycorrhizal habit in the genomes of a hyperdiverse lineage of mushroom-forming fungi.</title>
        <authorList>
            <person name="Looney B."/>
            <person name="Miyauchi S."/>
            <person name="Morin E."/>
            <person name="Drula E."/>
            <person name="Courty P.E."/>
            <person name="Kohler A."/>
            <person name="Kuo A."/>
            <person name="LaButti K."/>
            <person name="Pangilinan J."/>
            <person name="Lipzen A."/>
            <person name="Riley R."/>
            <person name="Andreopoulos W."/>
            <person name="He G."/>
            <person name="Johnson J."/>
            <person name="Nolan M."/>
            <person name="Tritt A."/>
            <person name="Barry K.W."/>
            <person name="Grigoriev I.V."/>
            <person name="Nagy L.G."/>
            <person name="Hibbett D."/>
            <person name="Henrissat B."/>
            <person name="Matheny P.B."/>
            <person name="Labbe J."/>
            <person name="Martin F.M."/>
        </authorList>
    </citation>
    <scope>NUCLEOTIDE SEQUENCE</scope>
    <source>
        <strain evidence="1">FP105234-sp</strain>
    </source>
</reference>
<dbReference type="EMBL" id="MU275861">
    <property type="protein sequence ID" value="KAI0050520.1"/>
    <property type="molecule type" value="Genomic_DNA"/>
</dbReference>
<evidence type="ECO:0000313" key="1">
    <source>
        <dbReference type="EMBL" id="KAI0050520.1"/>
    </source>
</evidence>
<comment type="caution">
    <text evidence="1">The sequence shown here is derived from an EMBL/GenBank/DDBJ whole genome shotgun (WGS) entry which is preliminary data.</text>
</comment>